<dbReference type="EMBL" id="JBGLYH010000061">
    <property type="protein sequence ID" value="MEZ7198297.1"/>
    <property type="molecule type" value="Genomic_DNA"/>
</dbReference>
<dbReference type="Pfam" id="PF16778">
    <property type="entry name" value="Phage_tail_APC"/>
    <property type="match status" value="1"/>
</dbReference>
<reference evidence="2 3" key="1">
    <citation type="submission" date="2024-08" db="EMBL/GenBank/DDBJ databases">
        <title>Sulfate-reducing bacteria isolated from formation water of the oil field in Kazakhstan and description of Pseudodesulfovibrio sp.</title>
        <authorList>
            <person name="Bidzhieva S.K."/>
            <person name="Tourova T.P."/>
            <person name="Grouzdev D.S."/>
            <person name="Beletsky A.V."/>
            <person name="Sokolova D.S."/>
            <person name="Samigullina S.R."/>
            <person name="Poltaraus A.B."/>
            <person name="Avtukh A.N."/>
            <person name="Tereshina V.M."/>
            <person name="Zhaparov N.S."/>
            <person name="Mardanov A.V."/>
            <person name="Nazina T.N."/>
        </authorList>
    </citation>
    <scope>NUCLEOTIDE SEQUENCE [LARGE SCALE GENOMIC DNA]</scope>
    <source>
        <strain evidence="2 3">9FUS</strain>
    </source>
</reference>
<gene>
    <name evidence="2" type="ORF">AB6M95_16200</name>
</gene>
<protein>
    <submittedName>
        <fullName evidence="2">Tail fiber assembly protein</fullName>
    </submittedName>
</protein>
<sequence>MWKYNDGTFRQNPPARVEYAGYVRNFADLTPAQRDELGYNEAVPLRREPFTAYETEWVKGEDLVCREVAVNAVVDEAARDAAKADEVRALRDRLLAESDWTQLVDAPLDDEEKAVWATKRQAWRDVPQQGGFPGAVAWPEPPAV</sequence>
<dbReference type="Gene3D" id="6.10.140.1310">
    <property type="match status" value="1"/>
</dbReference>
<comment type="caution">
    <text evidence="2">The sequence shown here is derived from an EMBL/GenBank/DDBJ whole genome shotgun (WGS) entry which is preliminary data.</text>
</comment>
<evidence type="ECO:0000313" key="2">
    <source>
        <dbReference type="EMBL" id="MEZ7198297.1"/>
    </source>
</evidence>
<evidence type="ECO:0000313" key="3">
    <source>
        <dbReference type="Proteomes" id="UP001568698"/>
    </source>
</evidence>
<feature type="domain" description="Phage tail assembly chaperone-like" evidence="1">
    <location>
        <begin position="85"/>
        <end position="143"/>
    </location>
</feature>
<organism evidence="2 3">
    <name type="scientific">Pseudodesulfovibrio karagichevae</name>
    <dbReference type="NCBI Taxonomy" id="3239305"/>
    <lineage>
        <taxon>Bacteria</taxon>
        <taxon>Pseudomonadati</taxon>
        <taxon>Thermodesulfobacteriota</taxon>
        <taxon>Desulfovibrionia</taxon>
        <taxon>Desulfovibrionales</taxon>
        <taxon>Desulfovibrionaceae</taxon>
    </lineage>
</organism>
<proteinExistence type="predicted"/>
<keyword evidence="3" id="KW-1185">Reference proteome</keyword>
<evidence type="ECO:0000259" key="1">
    <source>
        <dbReference type="Pfam" id="PF16778"/>
    </source>
</evidence>
<name>A0ABV4K918_9BACT</name>
<dbReference type="InterPro" id="IPR031893">
    <property type="entry name" value="Phage_tail_APC"/>
</dbReference>
<dbReference type="Proteomes" id="UP001568698">
    <property type="component" value="Unassembled WGS sequence"/>
</dbReference>
<accession>A0ABV4K918</accession>
<dbReference type="RefSeq" id="WP_371387789.1">
    <property type="nucleotide sequence ID" value="NZ_JBGLYH010000061.1"/>
</dbReference>